<reference evidence="2 4" key="2">
    <citation type="submission" date="2016-10" db="EMBL/GenBank/DDBJ databases">
        <authorList>
            <person name="de Groot N.N."/>
        </authorList>
    </citation>
    <scope>NUCLEOTIDE SEQUENCE [LARGE SCALE GENOMIC DNA]</scope>
    <source>
        <strain evidence="2 4">DSM 2895</strain>
    </source>
</reference>
<dbReference type="EMBL" id="FNED01000010">
    <property type="protein sequence ID" value="SDI98096.1"/>
    <property type="molecule type" value="Genomic_DNA"/>
</dbReference>
<proteinExistence type="predicted"/>
<evidence type="ECO:0000313" key="2">
    <source>
        <dbReference type="EMBL" id="SDI98096.1"/>
    </source>
</evidence>
<dbReference type="InterPro" id="IPR029032">
    <property type="entry name" value="AhpD-like"/>
</dbReference>
<dbReference type="AlphaFoldDB" id="A0A0D1Y0G1"/>
<dbReference type="RefSeq" id="WP_043064699.1">
    <property type="nucleotide sequence ID" value="NZ_BJOA01000044.1"/>
</dbReference>
<evidence type="ECO:0000313" key="3">
    <source>
        <dbReference type="Proteomes" id="UP000037269"/>
    </source>
</evidence>
<dbReference type="Proteomes" id="UP000182836">
    <property type="component" value="Unassembled WGS sequence"/>
</dbReference>
<dbReference type="PATRIC" id="fig|47500.12.peg.3814"/>
<evidence type="ECO:0000313" key="1">
    <source>
        <dbReference type="EMBL" id="KON97420.1"/>
    </source>
</evidence>
<sequence>MMSRISFSTVGETEFQKLLGHNPEIMKQWNYLGDILSREGQLSSDLKEQVRRKLAFGNKCEYCMAKGKPSEKQLDEKTNMAVTFADIFLNHRSSIDDNTFDVLKETFNEQEIIELCSFICFTTASQQFGAMMNLKPAKQ</sequence>
<dbReference type="PANTHER" id="PTHR34846:SF5">
    <property type="entry name" value="CARBOXYMUCONOLACTONE DECARBOXYLASE-LIKE DOMAIN-CONTAINING PROTEIN"/>
    <property type="match status" value="1"/>
</dbReference>
<dbReference type="GeneID" id="42307450"/>
<gene>
    <name evidence="1" type="ORF">AF333_20065</name>
    <name evidence="2" type="ORF">SAMN04487909_11010</name>
</gene>
<keyword evidence="1" id="KW-0560">Oxidoreductase</keyword>
<dbReference type="Gene3D" id="1.20.1290.10">
    <property type="entry name" value="AhpD-like"/>
    <property type="match status" value="2"/>
</dbReference>
<dbReference type="GO" id="GO:0004601">
    <property type="term" value="F:peroxidase activity"/>
    <property type="evidence" value="ECO:0007669"/>
    <property type="project" value="UniProtKB-KW"/>
</dbReference>
<keyword evidence="1" id="KW-0575">Peroxidase</keyword>
<name>A0A0D1Y0G1_ANEMI</name>
<dbReference type="PANTHER" id="PTHR34846">
    <property type="entry name" value="4-CARBOXYMUCONOLACTONE DECARBOXYLASE FAMILY PROTEIN (AFU_ORTHOLOGUE AFUA_6G11590)"/>
    <property type="match status" value="1"/>
</dbReference>
<dbReference type="EMBL" id="LGUG01000004">
    <property type="protein sequence ID" value="KON97420.1"/>
    <property type="molecule type" value="Genomic_DNA"/>
</dbReference>
<dbReference type="Proteomes" id="UP000037269">
    <property type="component" value="Unassembled WGS sequence"/>
</dbReference>
<keyword evidence="3" id="KW-1185">Reference proteome</keyword>
<dbReference type="OrthoDB" id="1257571at2"/>
<dbReference type="SUPFAM" id="SSF69118">
    <property type="entry name" value="AhpD-like"/>
    <property type="match status" value="1"/>
</dbReference>
<reference evidence="1 3" key="1">
    <citation type="submission" date="2015-07" db="EMBL/GenBank/DDBJ databases">
        <title>Fjat-14205 dsm 2895.</title>
        <authorList>
            <person name="Liu B."/>
            <person name="Wang J."/>
            <person name="Zhu Y."/>
            <person name="Liu G."/>
            <person name="Chen Q."/>
            <person name="Chen Z."/>
            <person name="Lan J."/>
            <person name="Che J."/>
            <person name="Ge C."/>
            <person name="Shi H."/>
            <person name="Pan Z."/>
            <person name="Liu X."/>
        </authorList>
    </citation>
    <scope>NUCLEOTIDE SEQUENCE [LARGE SCALE GENOMIC DNA]</scope>
    <source>
        <strain evidence="1 3">DSM 2895</strain>
    </source>
</reference>
<organism evidence="1 3">
    <name type="scientific">Aneurinibacillus migulanus</name>
    <name type="common">Bacillus migulanus</name>
    <dbReference type="NCBI Taxonomy" id="47500"/>
    <lineage>
        <taxon>Bacteria</taxon>
        <taxon>Bacillati</taxon>
        <taxon>Bacillota</taxon>
        <taxon>Bacilli</taxon>
        <taxon>Bacillales</taxon>
        <taxon>Paenibacillaceae</taxon>
        <taxon>Aneurinibacillus group</taxon>
        <taxon>Aneurinibacillus</taxon>
    </lineage>
</organism>
<protein>
    <submittedName>
        <fullName evidence="1 2">Alkylhydroperoxidase</fullName>
    </submittedName>
</protein>
<evidence type="ECO:0000313" key="4">
    <source>
        <dbReference type="Proteomes" id="UP000182836"/>
    </source>
</evidence>
<dbReference type="STRING" id="47500.AF333_20065"/>
<accession>A0A0D1Y0G1</accession>